<feature type="domain" description="FAD dependent oxidoreductase" evidence="1">
    <location>
        <begin position="7"/>
        <end position="172"/>
    </location>
</feature>
<dbReference type="Proteomes" id="UP000460435">
    <property type="component" value="Unassembled WGS sequence"/>
</dbReference>
<accession>A0A7K3M7U9</accession>
<dbReference type="AlphaFoldDB" id="A0A7K3M7U9"/>
<dbReference type="Pfam" id="PF01266">
    <property type="entry name" value="DAO"/>
    <property type="match status" value="1"/>
</dbReference>
<dbReference type="PANTHER" id="PTHR13847:SF193">
    <property type="entry name" value="PYRUVATE DEHYDROGENASE PHOSPHATASE REGULATORY SUBUNIT, MITOCHONDRIAL"/>
    <property type="match status" value="1"/>
</dbReference>
<dbReference type="InterPro" id="IPR036188">
    <property type="entry name" value="FAD/NAD-bd_sf"/>
</dbReference>
<reference evidence="2 3" key="1">
    <citation type="submission" date="2019-11" db="EMBL/GenBank/DDBJ databases">
        <authorList>
            <person name="Li X.-J."/>
            <person name="Feng X.-M."/>
        </authorList>
    </citation>
    <scope>NUCLEOTIDE SEQUENCE [LARGE SCALE GENOMIC DNA]</scope>
    <source>
        <strain evidence="2 3">XMNu-373</strain>
    </source>
</reference>
<evidence type="ECO:0000259" key="1">
    <source>
        <dbReference type="Pfam" id="PF01266"/>
    </source>
</evidence>
<name>A0A7K3M7U9_9ACTN</name>
<comment type="caution">
    <text evidence="2">The sequence shown here is derived from an EMBL/GenBank/DDBJ whole genome shotgun (WGS) entry which is preliminary data.</text>
</comment>
<dbReference type="Gene3D" id="3.50.50.60">
    <property type="entry name" value="FAD/NAD(P)-binding domain"/>
    <property type="match status" value="1"/>
</dbReference>
<dbReference type="EMBL" id="WLZY01000006">
    <property type="protein sequence ID" value="NDL59022.1"/>
    <property type="molecule type" value="Genomic_DNA"/>
</dbReference>
<protein>
    <submittedName>
        <fullName evidence="2">FAD-dependent oxidoreductase</fullName>
    </submittedName>
</protein>
<sequence length="181" mass="18887">MAVGREVVVVGAGIVGISLAHALATRDIGVTVLDRDAQEPRGSTAYAPGFVGLYNDVPVLTRLGRESAAIYNAADGGFRRSGGLELATSDAGVAEVERRVEAARAAGLRAELLTAADIPSSVAAFVDTGLVLTAGHFVDDGSADVRALTRVLRRRRSLAARGCCVIAKSRVSISEDRVRSW</sequence>
<proteinExistence type="predicted"/>
<dbReference type="SUPFAM" id="SSF51905">
    <property type="entry name" value="FAD/NAD(P)-binding domain"/>
    <property type="match status" value="1"/>
</dbReference>
<dbReference type="Gene3D" id="3.30.9.10">
    <property type="entry name" value="D-Amino Acid Oxidase, subunit A, domain 2"/>
    <property type="match status" value="1"/>
</dbReference>
<organism evidence="2 3">
    <name type="scientific">Phytoactinopolyspora mesophila</name>
    <dbReference type="NCBI Taxonomy" id="2650750"/>
    <lineage>
        <taxon>Bacteria</taxon>
        <taxon>Bacillati</taxon>
        <taxon>Actinomycetota</taxon>
        <taxon>Actinomycetes</taxon>
        <taxon>Jiangellales</taxon>
        <taxon>Jiangellaceae</taxon>
        <taxon>Phytoactinopolyspora</taxon>
    </lineage>
</organism>
<evidence type="ECO:0000313" key="3">
    <source>
        <dbReference type="Proteomes" id="UP000460435"/>
    </source>
</evidence>
<dbReference type="InterPro" id="IPR006076">
    <property type="entry name" value="FAD-dep_OxRdtase"/>
</dbReference>
<evidence type="ECO:0000313" key="2">
    <source>
        <dbReference type="EMBL" id="NDL59022.1"/>
    </source>
</evidence>
<keyword evidence="3" id="KW-1185">Reference proteome</keyword>
<gene>
    <name evidence="2" type="ORF">F7O44_18305</name>
</gene>
<dbReference type="PANTHER" id="PTHR13847">
    <property type="entry name" value="SARCOSINE DEHYDROGENASE-RELATED"/>
    <property type="match status" value="1"/>
</dbReference>
<dbReference type="GO" id="GO:0005737">
    <property type="term" value="C:cytoplasm"/>
    <property type="evidence" value="ECO:0007669"/>
    <property type="project" value="TreeGrafter"/>
</dbReference>